<dbReference type="AlphaFoldDB" id="A0A9P8A4X9"/>
<sequence>MSIAASYWIIYQRHRPGGPDLVRSRLQKRINKDFVSNEAARQGIMAVVEHAIANSSTMVRRKFTALVQEVILQHTTIPFQQPALQQGRVSTEEGRSRFIAPVKELLQHNAVSSQETTPQESSVSAVELERHLAIFQNALQCRLMQILRLALSAAIPLSTTITGTGEQELWNALDFLRQGRLMEAHVKLSSLWSYADAVLILHHGVTAYFTSMAQPHHGELAFELSLQDLIAKGVHNRILNKQQLTKAQLYDDLPAQVSSDSNIQEKADEITRY</sequence>
<dbReference type="EMBL" id="JAIFTL010000053">
    <property type="protein sequence ID" value="KAG9324913.1"/>
    <property type="molecule type" value="Genomic_DNA"/>
</dbReference>
<proteinExistence type="predicted"/>
<dbReference type="Proteomes" id="UP000717515">
    <property type="component" value="Unassembled WGS sequence"/>
</dbReference>
<organism evidence="1 2">
    <name type="scientific">Mortierella alpina</name>
    <name type="common">Oleaginous fungus</name>
    <name type="synonym">Mortierella renispora</name>
    <dbReference type="NCBI Taxonomy" id="64518"/>
    <lineage>
        <taxon>Eukaryota</taxon>
        <taxon>Fungi</taxon>
        <taxon>Fungi incertae sedis</taxon>
        <taxon>Mucoromycota</taxon>
        <taxon>Mortierellomycotina</taxon>
        <taxon>Mortierellomycetes</taxon>
        <taxon>Mortierellales</taxon>
        <taxon>Mortierellaceae</taxon>
        <taxon>Mortierella</taxon>
    </lineage>
</organism>
<name>A0A9P8A4X9_MORAP</name>
<evidence type="ECO:0000313" key="1">
    <source>
        <dbReference type="EMBL" id="KAG9324913.1"/>
    </source>
</evidence>
<reference evidence="1" key="1">
    <citation type="submission" date="2021-07" db="EMBL/GenBank/DDBJ databases">
        <title>Draft genome of Mortierella alpina, strain LL118, isolated from an aspen leaf litter sample.</title>
        <authorList>
            <person name="Yang S."/>
            <person name="Vinatzer B.A."/>
        </authorList>
    </citation>
    <scope>NUCLEOTIDE SEQUENCE</scope>
    <source>
        <strain evidence="1">LL118</strain>
    </source>
</reference>
<accession>A0A9P8A4X9</accession>
<protein>
    <submittedName>
        <fullName evidence="1">Uncharacterized protein</fullName>
    </submittedName>
</protein>
<evidence type="ECO:0000313" key="2">
    <source>
        <dbReference type="Proteomes" id="UP000717515"/>
    </source>
</evidence>
<gene>
    <name evidence="1" type="ORF">KVV02_008475</name>
</gene>
<comment type="caution">
    <text evidence="1">The sequence shown here is derived from an EMBL/GenBank/DDBJ whole genome shotgun (WGS) entry which is preliminary data.</text>
</comment>